<name>I6Z5Q6_MYCWM</name>
<dbReference type="PATRIC" id="fig|1197325.3.peg.96"/>
<feature type="domain" description="DUF2779" evidence="1">
    <location>
        <begin position="283"/>
        <end position="397"/>
    </location>
</feature>
<evidence type="ECO:0000259" key="1">
    <source>
        <dbReference type="Pfam" id="PF11074"/>
    </source>
</evidence>
<dbReference type="KEGG" id="mwe:WEN_00430"/>
<gene>
    <name evidence="2" type="ordered locus">WEN_00430</name>
</gene>
<dbReference type="HOGENOM" id="CLU_435348_0_0_14"/>
<dbReference type="RefSeq" id="WP_014849603.1">
    <property type="nucleotide sequence ID" value="NC_018149.1"/>
</dbReference>
<evidence type="ECO:0000313" key="3">
    <source>
        <dbReference type="Proteomes" id="UP000009005"/>
    </source>
</evidence>
<evidence type="ECO:0000313" key="2">
    <source>
        <dbReference type="EMBL" id="AFN64893.1"/>
    </source>
</evidence>
<proteinExistence type="predicted"/>
<protein>
    <recommendedName>
        <fullName evidence="1">DUF2779 domain-containing protein</fullName>
    </recommendedName>
</protein>
<dbReference type="InterPro" id="IPR021301">
    <property type="entry name" value="DUF2779"/>
</dbReference>
<dbReference type="AlphaFoldDB" id="I6Z5Q6"/>
<dbReference type="Pfam" id="PF11074">
    <property type="entry name" value="DUF2779"/>
    <property type="match status" value="1"/>
</dbReference>
<reference evidence="2 3" key="1">
    <citation type="journal article" date="2012" name="J. Bacteriol.">
        <title>Complete genome sequence of Mycoplasma wenyonii strain Massachusetts.</title>
        <authorList>
            <person name="Dos Santos A.P."/>
            <person name="Guimaraes A.M."/>
            <person name="do Nascimento N.C."/>
            <person name="Sanmiguel P.J."/>
            <person name="Messick J.B."/>
        </authorList>
    </citation>
    <scope>NUCLEOTIDE SEQUENCE [LARGE SCALE GENOMIC DNA]</scope>
    <source>
        <strain evidence="2 3">Massachusetts</strain>
    </source>
</reference>
<organism evidence="2 3">
    <name type="scientific">Mycoplasma wenyonii (strain Massachusetts)</name>
    <name type="common">Eperythrozoon wenyonii</name>
    <dbReference type="NCBI Taxonomy" id="1197325"/>
    <lineage>
        <taxon>Bacteria</taxon>
        <taxon>Bacillati</taxon>
        <taxon>Mycoplasmatota</taxon>
        <taxon>Mollicutes</taxon>
        <taxon>Mycoplasmataceae</taxon>
        <taxon>Mycoplasma</taxon>
    </lineage>
</organism>
<accession>I6Z5Q6</accession>
<keyword evidence="3" id="KW-1185">Reference proteome</keyword>
<dbReference type="Proteomes" id="UP000009005">
    <property type="component" value="Chromosome"/>
</dbReference>
<sequence>MLYYKGSWSLLLLSYSAKPNSTYLSKFLFFFLSLKKYLGIEIQEFVIAWFNESGQLQLSNYLPTVKKVTKSTIPDYFKISRALGLPEFRVKSPFTFVEQTWAGNDSNGAEQKREKIVEALLEMKEEFPKRLQQLTQLAKRLLENIPEELEILSEWHKTINWEREFELDNLETNHQIFLKLMLFEPDSASYKQVLSFLYPKLPILSSSITSLKGFKGIFELIRKLDINSFPESTRVEGFWDYLLSFAYSSFFGMEEEVNHHSLYSKEGYKKLKKELLEIEWKVYYDFESYEDTLTQLSLQIFRGKELYLKENLILEGKEELEEFERELILKLATPFSQLALELKELKKKVVYISFNKTFECEWLKKLFDKYKEKNRKLAILVQFIQLLTIDLSDWFKCSKNLSLNLIGPLEGAHSLKKLTKLVAEKKYSEIEMVQEGRTAQLLYFYFYLFEDPLSNKHLAPNSWIVKERGPSPLKEQLKAYCELDVENMVLAVNWLKKEYKSQKYQLVSQEDILSFISYLKNQPPSALAQLIKNYAIWRINYHS</sequence>
<dbReference type="EMBL" id="CP003703">
    <property type="protein sequence ID" value="AFN64893.1"/>
    <property type="molecule type" value="Genomic_DNA"/>
</dbReference>
<dbReference type="OrthoDB" id="394704at2"/>